<feature type="transmembrane region" description="Helical" evidence="1">
    <location>
        <begin position="57"/>
        <end position="81"/>
    </location>
</feature>
<dbReference type="EMBL" id="JACVHL010000002">
    <property type="protein sequence ID" value="MCC3803796.1"/>
    <property type="molecule type" value="Genomic_DNA"/>
</dbReference>
<feature type="transmembrane region" description="Helical" evidence="1">
    <location>
        <begin position="88"/>
        <end position="114"/>
    </location>
</feature>
<dbReference type="AlphaFoldDB" id="A0A9Q3UAP7"/>
<evidence type="ECO:0000256" key="1">
    <source>
        <dbReference type="SAM" id="Phobius"/>
    </source>
</evidence>
<protein>
    <submittedName>
        <fullName evidence="2">Uncharacterized protein</fullName>
    </submittedName>
</protein>
<organism evidence="2 3">
    <name type="scientific">Vibrio parahaemolyticus</name>
    <dbReference type="NCBI Taxonomy" id="670"/>
    <lineage>
        <taxon>Bacteria</taxon>
        <taxon>Pseudomonadati</taxon>
        <taxon>Pseudomonadota</taxon>
        <taxon>Gammaproteobacteria</taxon>
        <taxon>Vibrionales</taxon>
        <taxon>Vibrionaceae</taxon>
        <taxon>Vibrio</taxon>
    </lineage>
</organism>
<evidence type="ECO:0000313" key="2">
    <source>
        <dbReference type="EMBL" id="MCC3803796.1"/>
    </source>
</evidence>
<name>A0A9Q3UAP7_VIBPH</name>
<keyword evidence="1" id="KW-0472">Membrane</keyword>
<reference evidence="2" key="1">
    <citation type="submission" date="2020-09" db="EMBL/GenBank/DDBJ databases">
        <title>Genome sequence of Vibrio parahaemolyticus isolates.</title>
        <authorList>
            <person name="Hammerl J.A."/>
            <person name="Strauch E."/>
        </authorList>
    </citation>
    <scope>NUCLEOTIDE SEQUENCE</scope>
    <source>
        <strain evidence="2">17-VB00146</strain>
    </source>
</reference>
<gene>
    <name evidence="2" type="ORF">IB292_01980</name>
</gene>
<accession>A0A9Q3UAP7</accession>
<dbReference type="Proteomes" id="UP000726777">
    <property type="component" value="Unassembled WGS sequence"/>
</dbReference>
<evidence type="ECO:0000313" key="3">
    <source>
        <dbReference type="Proteomes" id="UP000726777"/>
    </source>
</evidence>
<dbReference type="RefSeq" id="WP_228085471.1">
    <property type="nucleotide sequence ID" value="NZ_JACVHL010000002.1"/>
</dbReference>
<keyword evidence="1" id="KW-1133">Transmembrane helix</keyword>
<comment type="caution">
    <text evidence="2">The sequence shown here is derived from an EMBL/GenBank/DDBJ whole genome shotgun (WGS) entry which is preliminary data.</text>
</comment>
<sequence length="129" mass="13475">MTALLKADFEVSGQQLKTGLIMLLVAAAFFLANYALAQTGNSTVLDDSLDSAWNELQALATGNGGRILMIIMILGGIYFSVIAPNGMYFLGCVGGLLVLSNITDLIDAALVASFDAVPALDMLMQVAGK</sequence>
<proteinExistence type="predicted"/>
<keyword evidence="1" id="KW-0812">Transmembrane</keyword>
<feature type="transmembrane region" description="Helical" evidence="1">
    <location>
        <begin position="20"/>
        <end position="37"/>
    </location>
</feature>